<evidence type="ECO:0000256" key="1">
    <source>
        <dbReference type="ARBA" id="ARBA00004141"/>
    </source>
</evidence>
<evidence type="ECO:0000313" key="8">
    <source>
        <dbReference type="EMBL" id="PWU68609.1"/>
    </source>
</evidence>
<keyword evidence="5 6" id="KW-0472">Membrane</keyword>
<dbReference type="GO" id="GO:0017004">
    <property type="term" value="P:cytochrome complex assembly"/>
    <property type="evidence" value="ECO:0007669"/>
    <property type="project" value="UniProtKB-KW"/>
</dbReference>
<keyword evidence="2 6" id="KW-0812">Transmembrane</keyword>
<dbReference type="GO" id="GO:0016020">
    <property type="term" value="C:membrane"/>
    <property type="evidence" value="ECO:0007669"/>
    <property type="project" value="UniProtKB-SubCell"/>
</dbReference>
<reference evidence="8 9" key="1">
    <citation type="submission" date="2018-05" db="EMBL/GenBank/DDBJ databases">
        <title>Genomic analysis of Gracilibacillus dipsosauri DD1 reveals novel features of a salt-tolerant amylase.</title>
        <authorList>
            <person name="Deutch C.E."/>
            <person name="Yang S."/>
        </authorList>
    </citation>
    <scope>NUCLEOTIDE SEQUENCE [LARGE SCALE GENOMIC DNA]</scope>
    <source>
        <strain evidence="8 9">DD1</strain>
    </source>
</reference>
<feature type="transmembrane region" description="Helical" evidence="6">
    <location>
        <begin position="214"/>
        <end position="236"/>
    </location>
</feature>
<evidence type="ECO:0000256" key="3">
    <source>
        <dbReference type="ARBA" id="ARBA00022748"/>
    </source>
</evidence>
<dbReference type="AlphaFoldDB" id="A0A317L479"/>
<evidence type="ECO:0000259" key="7">
    <source>
        <dbReference type="Pfam" id="PF05140"/>
    </source>
</evidence>
<dbReference type="PANTHER" id="PTHR31566:SF0">
    <property type="entry name" value="CYTOCHROME C BIOGENESIS PROTEIN CCS1, CHLOROPLASTIC"/>
    <property type="match status" value="1"/>
</dbReference>
<evidence type="ECO:0000256" key="2">
    <source>
        <dbReference type="ARBA" id="ARBA00022692"/>
    </source>
</evidence>
<evidence type="ECO:0000256" key="4">
    <source>
        <dbReference type="ARBA" id="ARBA00022989"/>
    </source>
</evidence>
<dbReference type="InterPro" id="IPR023494">
    <property type="entry name" value="Cyt_c_bgen_Ccs1/CcsB/ResB"/>
</dbReference>
<dbReference type="Pfam" id="PF05140">
    <property type="entry name" value="ResB"/>
    <property type="match status" value="1"/>
</dbReference>
<dbReference type="EMBL" id="QGTD01000008">
    <property type="protein sequence ID" value="PWU68609.1"/>
    <property type="molecule type" value="Genomic_DNA"/>
</dbReference>
<protein>
    <submittedName>
        <fullName evidence="8">Cytochrome C biogenesis protein</fullName>
    </submittedName>
</protein>
<feature type="domain" description="ResB-like" evidence="7">
    <location>
        <begin position="65"/>
        <end position="519"/>
    </location>
</feature>
<feature type="transmembrane region" description="Helical" evidence="6">
    <location>
        <begin position="466"/>
        <end position="488"/>
    </location>
</feature>
<evidence type="ECO:0000256" key="6">
    <source>
        <dbReference type="SAM" id="Phobius"/>
    </source>
</evidence>
<organism evidence="8 9">
    <name type="scientific">Gracilibacillus dipsosauri</name>
    <dbReference type="NCBI Taxonomy" id="178340"/>
    <lineage>
        <taxon>Bacteria</taxon>
        <taxon>Bacillati</taxon>
        <taxon>Bacillota</taxon>
        <taxon>Bacilli</taxon>
        <taxon>Bacillales</taxon>
        <taxon>Bacillaceae</taxon>
        <taxon>Gracilibacillus</taxon>
    </lineage>
</organism>
<proteinExistence type="predicted"/>
<gene>
    <name evidence="8" type="ORF">DLJ74_09250</name>
</gene>
<dbReference type="RefSeq" id="WP_109984238.1">
    <property type="nucleotide sequence ID" value="NZ_QGTD01000008.1"/>
</dbReference>
<evidence type="ECO:0000313" key="9">
    <source>
        <dbReference type="Proteomes" id="UP000245624"/>
    </source>
</evidence>
<dbReference type="Proteomes" id="UP000245624">
    <property type="component" value="Unassembled WGS sequence"/>
</dbReference>
<feature type="transmembrane region" description="Helical" evidence="6">
    <location>
        <begin position="57"/>
        <end position="84"/>
    </location>
</feature>
<keyword evidence="4 6" id="KW-1133">Transmembrane helix</keyword>
<keyword evidence="3" id="KW-0201">Cytochrome c-type biogenesis</keyword>
<accession>A0A317L479</accession>
<feature type="transmembrane region" description="Helical" evidence="6">
    <location>
        <begin position="123"/>
        <end position="141"/>
    </location>
</feature>
<name>A0A317L479_9BACI</name>
<comment type="caution">
    <text evidence="8">The sequence shown here is derived from an EMBL/GenBank/DDBJ whole genome shotgun (WGS) entry which is preliminary data.</text>
</comment>
<comment type="subcellular location">
    <subcellularLocation>
        <location evidence="1">Membrane</location>
        <topology evidence="1">Multi-pass membrane protein</topology>
    </subcellularLocation>
</comment>
<dbReference type="OrthoDB" id="9770923at2"/>
<keyword evidence="9" id="KW-1185">Reference proteome</keyword>
<sequence>MGAYTCRACGFENKEGTSICNKCGNPLDVENKKLLNMRYDGRAIRSKTRNQSIVDKIWNFFSSIKVGVTLIAIALVASAIGTIFPQEIYIPNTVSASEHYRDQYGIFGQIYYQLGFHQLYSSWWYMLLIALIGISIFIVSLDRGIPLYKALKHQNPKKHAAFLKRQKLYGEYNNYEQNDVDQLLSHLRKKRYRITEKDGHYLAEKGRFSRWGPYVNHLGLIIFLLGTLLRFVPFMYIDEFVWVREGETEVIPGTDQQYYVKNEKFIIETYGEKEEDAKFDEVISSQEAPIPKNFQTNAVVFQDISENLPGMEPELKEVKSGEIIVNEPMKFDGLALYQDSYQLNEFQSMSFKLHEKDDANEKAMVEFTVDLTDPKSEYTFDNGFRIELDSYYPDFVLEDGMPKSRTNYPRNPGFVFFVYPPNSEEPEVSFLAIGQNIDPNNQNNYKIGLTGFDVRNVSGLKVKRDYTLPVIGIGAFIFMIGVVQGMYWQHRRIWIHPEESKLLIACHTNKNWFGMKNEWEKVSSNTKFKFLQDQEDKE</sequence>
<evidence type="ECO:0000256" key="5">
    <source>
        <dbReference type="ARBA" id="ARBA00023136"/>
    </source>
</evidence>
<dbReference type="PANTHER" id="PTHR31566">
    <property type="entry name" value="CYTOCHROME C BIOGENESIS PROTEIN CCS1, CHLOROPLASTIC"/>
    <property type="match status" value="1"/>
</dbReference>
<dbReference type="InterPro" id="IPR007816">
    <property type="entry name" value="ResB-like_domain"/>
</dbReference>